<keyword evidence="1" id="KW-0472">Membrane</keyword>
<feature type="transmembrane region" description="Helical" evidence="1">
    <location>
        <begin position="61"/>
        <end position="79"/>
    </location>
</feature>
<keyword evidence="1" id="KW-0812">Transmembrane</keyword>
<keyword evidence="3" id="KW-1185">Reference proteome</keyword>
<keyword evidence="1" id="KW-1133">Transmembrane helix</keyword>
<sequence length="121" mass="13232">MSRDTSSSAKAIPLLHGGGVFGSFLALIGASCCVVPILLVNLGVATSLVAKLAWLTRIQPVLFGISTIILIVAAVLALRRGSARWMFWAWWSVGALFLIMTMLLPLYEFQIQRALLEWMRG</sequence>
<dbReference type="RefSeq" id="WP_109261377.1">
    <property type="nucleotide sequence ID" value="NZ_JAZDRO010000001.1"/>
</dbReference>
<reference evidence="2 3" key="1">
    <citation type="submission" date="2024-01" db="EMBL/GenBank/DDBJ databases">
        <title>Hyphobacterium bacterium isolated from marine sediment.</title>
        <authorList>
            <person name="Zhao S."/>
        </authorList>
    </citation>
    <scope>NUCLEOTIDE SEQUENCE [LARGE SCALE GENOMIC DNA]</scope>
    <source>
        <strain evidence="2 3">Y60-23</strain>
    </source>
</reference>
<dbReference type="Proteomes" id="UP001310692">
    <property type="component" value="Unassembled WGS sequence"/>
</dbReference>
<evidence type="ECO:0008006" key="4">
    <source>
        <dbReference type="Google" id="ProtNLM"/>
    </source>
</evidence>
<proteinExistence type="predicted"/>
<feature type="transmembrane region" description="Helical" evidence="1">
    <location>
        <begin position="85"/>
        <end position="107"/>
    </location>
</feature>
<feature type="transmembrane region" description="Helical" evidence="1">
    <location>
        <begin position="20"/>
        <end position="49"/>
    </location>
</feature>
<organism evidence="2 3">
    <name type="scientific">Hyphobacterium marinum</name>
    <dbReference type="NCBI Taxonomy" id="3116574"/>
    <lineage>
        <taxon>Bacteria</taxon>
        <taxon>Pseudomonadati</taxon>
        <taxon>Pseudomonadota</taxon>
        <taxon>Alphaproteobacteria</taxon>
        <taxon>Maricaulales</taxon>
        <taxon>Maricaulaceae</taxon>
        <taxon>Hyphobacterium</taxon>
    </lineage>
</organism>
<dbReference type="EMBL" id="JAZDRO010000001">
    <property type="protein sequence ID" value="MEE2565113.1"/>
    <property type="molecule type" value="Genomic_DNA"/>
</dbReference>
<dbReference type="PROSITE" id="PS51257">
    <property type="entry name" value="PROKAR_LIPOPROTEIN"/>
    <property type="match status" value="1"/>
</dbReference>
<accession>A0ABU7LU79</accession>
<evidence type="ECO:0000256" key="1">
    <source>
        <dbReference type="SAM" id="Phobius"/>
    </source>
</evidence>
<comment type="caution">
    <text evidence="2">The sequence shown here is derived from an EMBL/GenBank/DDBJ whole genome shotgun (WGS) entry which is preliminary data.</text>
</comment>
<protein>
    <recommendedName>
        <fullName evidence="4">Mercury ion transport protein</fullName>
    </recommendedName>
</protein>
<gene>
    <name evidence="2" type="ORF">V0U35_00335</name>
</gene>
<name>A0ABU7LU79_9PROT</name>
<evidence type="ECO:0000313" key="2">
    <source>
        <dbReference type="EMBL" id="MEE2565113.1"/>
    </source>
</evidence>
<evidence type="ECO:0000313" key="3">
    <source>
        <dbReference type="Proteomes" id="UP001310692"/>
    </source>
</evidence>